<proteinExistence type="predicted"/>
<comment type="caution">
    <text evidence="1">The sequence shown here is derived from an EMBL/GenBank/DDBJ whole genome shotgun (WGS) entry which is preliminary data.</text>
</comment>
<evidence type="ECO:0000313" key="2">
    <source>
        <dbReference type="Proteomes" id="UP000230843"/>
    </source>
</evidence>
<sequence>MEGEMAQRLCEKCGENPAGLRKNGRTINIRGFDYCPECNNGALDNLQGKPTRYTNRKPEELVKVEEVWRQYKREIECGTTPALVDPLFHRRHVIFSSERVDTKKP</sequence>
<dbReference type="Proteomes" id="UP000230843">
    <property type="component" value="Unassembled WGS sequence"/>
</dbReference>
<reference evidence="2" key="1">
    <citation type="submission" date="2017-09" db="EMBL/GenBank/DDBJ databases">
        <title>Depth-based differentiation of microbial function through sediment-hosted aquifers and enrichment of novel symbionts in the deep terrestrial subsurface.</title>
        <authorList>
            <person name="Probst A.J."/>
            <person name="Ladd B."/>
            <person name="Jarett J.K."/>
            <person name="Geller-Mcgrath D.E."/>
            <person name="Sieber C.M.K."/>
            <person name="Emerson J.B."/>
            <person name="Anantharaman K."/>
            <person name="Thomas B.C."/>
            <person name="Malmstrom R."/>
            <person name="Stieglmeier M."/>
            <person name="Klingl A."/>
            <person name="Woyke T."/>
            <person name="Ryan C.M."/>
            <person name="Banfield J.F."/>
        </authorList>
    </citation>
    <scope>NUCLEOTIDE SEQUENCE [LARGE SCALE GENOMIC DNA]</scope>
</reference>
<organism evidence="1 2">
    <name type="scientific">Candidatus Magasanikbacteria bacterium CG_4_9_14_3_um_filter_32_9</name>
    <dbReference type="NCBI Taxonomy" id="1974644"/>
    <lineage>
        <taxon>Bacteria</taxon>
        <taxon>Candidatus Magasanikiibacteriota</taxon>
    </lineage>
</organism>
<dbReference type="AlphaFoldDB" id="A0A2M7Z6R4"/>
<accession>A0A2M7Z6R4</accession>
<evidence type="ECO:0000313" key="1">
    <source>
        <dbReference type="EMBL" id="PJA89833.1"/>
    </source>
</evidence>
<gene>
    <name evidence="1" type="ORF">CO137_02065</name>
</gene>
<dbReference type="EMBL" id="PFVJ01000044">
    <property type="protein sequence ID" value="PJA89833.1"/>
    <property type="molecule type" value="Genomic_DNA"/>
</dbReference>
<name>A0A2M7Z6R4_9BACT</name>
<protein>
    <submittedName>
        <fullName evidence="1">Uncharacterized protein</fullName>
    </submittedName>
</protein>